<name>A0A2B5MZD2_9BACI</name>
<accession>A0A2B5MZD2</accession>
<dbReference type="EMBL" id="VLYX01000012">
    <property type="protein sequence ID" value="MDR4326988.1"/>
    <property type="molecule type" value="Genomic_DNA"/>
</dbReference>
<gene>
    <name evidence="2" type="ORF">COF81_10280</name>
    <name evidence="1" type="ORF">FOS08_13925</name>
</gene>
<dbReference type="Proteomes" id="UP000221918">
    <property type="component" value="Unassembled WGS sequence"/>
</dbReference>
<evidence type="ECO:0000313" key="2">
    <source>
        <dbReference type="EMBL" id="PHE99346.1"/>
    </source>
</evidence>
<protein>
    <submittedName>
        <fullName evidence="1">Uncharacterized protein</fullName>
    </submittedName>
</protein>
<dbReference type="Proteomes" id="UP001248134">
    <property type="component" value="Unassembled WGS sequence"/>
</dbReference>
<evidence type="ECO:0000313" key="4">
    <source>
        <dbReference type="Proteomes" id="UP001248134"/>
    </source>
</evidence>
<organism evidence="1 4">
    <name type="scientific">Bacillus pseudomycoides</name>
    <dbReference type="NCBI Taxonomy" id="64104"/>
    <lineage>
        <taxon>Bacteria</taxon>
        <taxon>Bacillati</taxon>
        <taxon>Bacillota</taxon>
        <taxon>Bacilli</taxon>
        <taxon>Bacillales</taxon>
        <taxon>Bacillaceae</taxon>
        <taxon>Bacillus</taxon>
        <taxon>Bacillus cereus group</taxon>
    </lineage>
</organism>
<dbReference type="AlphaFoldDB" id="A0A2B5MZD2"/>
<sequence length="63" mass="7313">MRIVAFKGLNNNFFIEEDNEKKTKKENKSVISFVCSFNYDIPFPVIGNNVTLHLCNSLYKNII</sequence>
<proteinExistence type="predicted"/>
<dbReference type="EMBL" id="NUTL01000040">
    <property type="protein sequence ID" value="PHE99346.1"/>
    <property type="molecule type" value="Genomic_DNA"/>
</dbReference>
<reference evidence="2 3" key="1">
    <citation type="submission" date="2017-09" db="EMBL/GenBank/DDBJ databases">
        <title>Large-scale bioinformatics analysis of Bacillus genomes uncovers conserved roles of natural products in bacterial physiology.</title>
        <authorList>
            <consortium name="Agbiome Team Llc"/>
            <person name="Bleich R.M."/>
            <person name="Grubbs K.J."/>
            <person name="Santa Maria K.C."/>
            <person name="Allen S.E."/>
            <person name="Farag S."/>
            <person name="Shank E.A."/>
            <person name="Bowers A."/>
        </authorList>
    </citation>
    <scope>NUCLEOTIDE SEQUENCE [LARGE SCALE GENOMIC DNA]</scope>
    <source>
        <strain evidence="2 3">AFS037265</strain>
    </source>
</reference>
<reference evidence="1" key="2">
    <citation type="submission" date="2019-07" db="EMBL/GenBank/DDBJ databases">
        <title>Phylogenomic Reclassification of ATCC Bacillus Strains and Various Taxa within the Genus Bacillus.</title>
        <authorList>
            <person name="Riojas M.A."/>
            <person name="Frank A.M."/>
            <person name="Fenn S.L."/>
            <person name="King S.P."/>
            <person name="Brower S.M."/>
            <person name="Hazbon M.H."/>
        </authorList>
    </citation>
    <scope>NUCLEOTIDE SEQUENCE</scope>
    <source>
        <strain evidence="1">NR-12239</strain>
    </source>
</reference>
<evidence type="ECO:0000313" key="3">
    <source>
        <dbReference type="Proteomes" id="UP000221918"/>
    </source>
</evidence>
<evidence type="ECO:0000313" key="1">
    <source>
        <dbReference type="EMBL" id="MDR4326988.1"/>
    </source>
</evidence>
<comment type="caution">
    <text evidence="1">The sequence shown here is derived from an EMBL/GenBank/DDBJ whole genome shotgun (WGS) entry which is preliminary data.</text>
</comment>